<keyword evidence="1" id="KW-1133">Transmembrane helix</keyword>
<dbReference type="GO" id="GO:0016020">
    <property type="term" value="C:membrane"/>
    <property type="evidence" value="ECO:0007669"/>
    <property type="project" value="UniProtKB-SubCell"/>
</dbReference>
<name>A0A1J0EGG1_9PSED</name>
<evidence type="ECO:0000313" key="3">
    <source>
        <dbReference type="Proteomes" id="UP000182567"/>
    </source>
</evidence>
<dbReference type="GO" id="GO:0016765">
    <property type="term" value="F:transferase activity, transferring alkyl or aryl (other than methyl) groups"/>
    <property type="evidence" value="ECO:0007669"/>
    <property type="project" value="InterPro"/>
</dbReference>
<dbReference type="GeneID" id="46907675"/>
<proteinExistence type="predicted"/>
<feature type="transmembrane region" description="Helical" evidence="1">
    <location>
        <begin position="210"/>
        <end position="231"/>
    </location>
</feature>
<evidence type="ECO:0000256" key="1">
    <source>
        <dbReference type="SAM" id="Phobius"/>
    </source>
</evidence>
<dbReference type="EMBL" id="CP017886">
    <property type="protein sequence ID" value="APC15205.1"/>
    <property type="molecule type" value="Genomic_DNA"/>
</dbReference>
<dbReference type="Proteomes" id="UP000182567">
    <property type="component" value="Chromosome"/>
</dbReference>
<accession>A0A1J0EGG1</accession>
<feature type="transmembrane region" description="Helical" evidence="1">
    <location>
        <begin position="243"/>
        <end position="261"/>
    </location>
</feature>
<keyword evidence="1" id="KW-0472">Membrane</keyword>
<protein>
    <submittedName>
        <fullName evidence="2">Uncharacterized protein</fullName>
    </submittedName>
</protein>
<gene>
    <name evidence="2" type="ORF">BLL42_05520</name>
</gene>
<feature type="transmembrane region" description="Helical" evidence="1">
    <location>
        <begin position="171"/>
        <end position="190"/>
    </location>
</feature>
<organism evidence="2 3">
    <name type="scientific">Pseudomonas frederiksbergensis</name>
    <dbReference type="NCBI Taxonomy" id="104087"/>
    <lineage>
        <taxon>Bacteria</taxon>
        <taxon>Pseudomonadati</taxon>
        <taxon>Pseudomonadota</taxon>
        <taxon>Gammaproteobacteria</taxon>
        <taxon>Pseudomonadales</taxon>
        <taxon>Pseudomonadaceae</taxon>
        <taxon>Pseudomonas</taxon>
    </lineage>
</organism>
<dbReference type="RefSeq" id="WP_071551166.1">
    <property type="nucleotide sequence ID" value="NZ_CP017886.1"/>
</dbReference>
<feature type="transmembrane region" description="Helical" evidence="1">
    <location>
        <begin position="12"/>
        <end position="35"/>
    </location>
</feature>
<feature type="transmembrane region" description="Helical" evidence="1">
    <location>
        <begin position="140"/>
        <end position="159"/>
    </location>
</feature>
<sequence>MKQFTAFCSSVFPLGFYCLFAFLWLFGMQAIIVMYESHSISIGLDDVGVWLVVILLLLFTRLVDEVKDYEYDKINNPERPLVTGAVSRKQILIYSTMTGALIVALNQSTGSSVLPLSVCIYTLLIWGADKKISAVSTLPFFALMITFPVSIQIYYYVLFYTLKKYEILFEYSHLLLPMSCMLSFLALEILRKTRWETHQEGLYSTQIGPVAAHLCGVVCGVLGVAFGYYLVRPVGTFEHMILFLPYVFLLMAIVNFFLFKCRKRSSRFYAVIFLLSFYAVNLVVAVSRGV</sequence>
<evidence type="ECO:0000313" key="2">
    <source>
        <dbReference type="EMBL" id="APC15205.1"/>
    </source>
</evidence>
<feature type="transmembrane region" description="Helical" evidence="1">
    <location>
        <begin position="268"/>
        <end position="287"/>
    </location>
</feature>
<reference evidence="3" key="1">
    <citation type="submission" date="2016-10" db="EMBL/GenBank/DDBJ databases">
        <title>Pseudomonas frederiksbergensis ERGS4:02 complete genome.</title>
        <authorList>
            <person name="Kumar R."/>
            <person name="Acharya V."/>
            <person name="Singh D."/>
        </authorList>
    </citation>
    <scope>NUCLEOTIDE SEQUENCE [LARGE SCALE GENOMIC DNA]</scope>
    <source>
        <strain evidence="3">ERGS4:02</strain>
    </source>
</reference>
<dbReference type="OrthoDB" id="5496839at2"/>
<dbReference type="AlphaFoldDB" id="A0A1J0EGG1"/>
<feature type="transmembrane region" description="Helical" evidence="1">
    <location>
        <begin position="47"/>
        <end position="63"/>
    </location>
</feature>
<keyword evidence="1" id="KW-0812">Transmembrane</keyword>